<comment type="caution">
    <text evidence="5">The sequence shown here is derived from an EMBL/GenBank/DDBJ whole genome shotgun (WGS) entry which is preliminary data.</text>
</comment>
<feature type="signal peptide" evidence="3">
    <location>
        <begin position="1"/>
        <end position="31"/>
    </location>
</feature>
<keyword evidence="6" id="KW-1185">Reference proteome</keyword>
<dbReference type="InterPro" id="IPR036465">
    <property type="entry name" value="vWFA_dom_sf"/>
</dbReference>
<keyword evidence="2" id="KW-0472">Membrane</keyword>
<dbReference type="Proteomes" id="UP000758168">
    <property type="component" value="Unassembled WGS sequence"/>
</dbReference>
<gene>
    <name evidence="5" type="ORF">JOF54_000994</name>
</gene>
<dbReference type="EMBL" id="JAGIOB010000001">
    <property type="protein sequence ID" value="MBP2416072.1"/>
    <property type="molecule type" value="Genomic_DNA"/>
</dbReference>
<dbReference type="RefSeq" id="WP_210053537.1">
    <property type="nucleotide sequence ID" value="NZ_BAAAMH010000006.1"/>
</dbReference>
<organism evidence="5 6">
    <name type="scientific">Microlunatus capsulatus</name>
    <dbReference type="NCBI Taxonomy" id="99117"/>
    <lineage>
        <taxon>Bacteria</taxon>
        <taxon>Bacillati</taxon>
        <taxon>Actinomycetota</taxon>
        <taxon>Actinomycetes</taxon>
        <taxon>Propionibacteriales</taxon>
        <taxon>Propionibacteriaceae</taxon>
        <taxon>Microlunatus</taxon>
    </lineage>
</organism>
<feature type="chain" id="PRO_5046621778" evidence="3">
    <location>
        <begin position="32"/>
        <end position="622"/>
    </location>
</feature>
<evidence type="ECO:0000256" key="2">
    <source>
        <dbReference type="SAM" id="Phobius"/>
    </source>
</evidence>
<protein>
    <submittedName>
        <fullName evidence="5">Ca-activated chloride channel family protein</fullName>
    </submittedName>
</protein>
<evidence type="ECO:0000313" key="6">
    <source>
        <dbReference type="Proteomes" id="UP000758168"/>
    </source>
</evidence>
<sequence length="622" mass="64945">MSSGPGRRVLALCCALLVVLGSWLAPRPAAAAEAGKLVMVLDSSGSMKARVGGKSKISIAKAALASVVRGLPADAPVGLRVYGATVFDRSDKGACTDSQLVVPIGTANRDALQDEIRQYEPYGETPISYSLEQAAGDLGKDGKRTILLVSDGEETCDADPCETAAAITEAGVDVKVDVVGLAVSGKVRDQLRCVADKGNGTYYDADSADDLEESLDKLATRAFRPFRLTGTPVEGGRSPGTAPLVRPGQYLDTFDASDRPRYYRIARTAPGSTLRVGFTARPAGTVNTAVVRLRTPEGQECSAGLGQSIATGGTSPLVSGEVDSWVRREASDCNQADELVAQVATSGEDLAGGRFELLVAEEPPVTDADDLPERESAIRWQKMTATRAVKPPVPGSSLSDAPTLAPGTYRTTILTGESQVFAVPADWGQRVQVQVSIAPRTGALARALDVSDSLDLQLLGAGRGRYTNLAVRGLPERTFTLTDDDATYRVAASTPTVRYRNRLDFGPTDYAAVPGPQYVVLNMSEDRDDAFLVPYTLQVEVLGRAGAGAPTYAGASTPTPTPTPSPSPSPGASTPAAVPPPQEEDDDGVPTPVVLGIALGTLVLGAGGVLAALALGRRRRRS</sequence>
<keyword evidence="2" id="KW-1133">Transmembrane helix</keyword>
<feature type="compositionally biased region" description="Pro residues" evidence="1">
    <location>
        <begin position="559"/>
        <end position="569"/>
    </location>
</feature>
<reference evidence="5 6" key="1">
    <citation type="submission" date="2021-03" db="EMBL/GenBank/DDBJ databases">
        <title>Sequencing the genomes of 1000 actinobacteria strains.</title>
        <authorList>
            <person name="Klenk H.-P."/>
        </authorList>
    </citation>
    <scope>NUCLEOTIDE SEQUENCE [LARGE SCALE GENOMIC DNA]</scope>
    <source>
        <strain evidence="5 6">DSM 12936</strain>
    </source>
</reference>
<dbReference type="Pfam" id="PF13519">
    <property type="entry name" value="VWA_2"/>
    <property type="match status" value="1"/>
</dbReference>
<evidence type="ECO:0000256" key="3">
    <source>
        <dbReference type="SAM" id="SignalP"/>
    </source>
</evidence>
<proteinExistence type="predicted"/>
<dbReference type="InterPro" id="IPR002035">
    <property type="entry name" value="VWF_A"/>
</dbReference>
<dbReference type="Gene3D" id="3.40.50.410">
    <property type="entry name" value="von Willebrand factor, type A domain"/>
    <property type="match status" value="1"/>
</dbReference>
<keyword evidence="3" id="KW-0732">Signal</keyword>
<feature type="transmembrane region" description="Helical" evidence="2">
    <location>
        <begin position="593"/>
        <end position="616"/>
    </location>
</feature>
<dbReference type="SUPFAM" id="SSF53300">
    <property type="entry name" value="vWA-like"/>
    <property type="match status" value="1"/>
</dbReference>
<name>A0ABS4Z4U8_9ACTN</name>
<keyword evidence="2" id="KW-0812">Transmembrane</keyword>
<feature type="region of interest" description="Disordered" evidence="1">
    <location>
        <begin position="550"/>
        <end position="592"/>
    </location>
</feature>
<evidence type="ECO:0000313" key="5">
    <source>
        <dbReference type="EMBL" id="MBP2416072.1"/>
    </source>
</evidence>
<evidence type="ECO:0000256" key="1">
    <source>
        <dbReference type="SAM" id="MobiDB-lite"/>
    </source>
</evidence>
<dbReference type="PROSITE" id="PS50234">
    <property type="entry name" value="VWFA"/>
    <property type="match status" value="1"/>
</dbReference>
<evidence type="ECO:0000259" key="4">
    <source>
        <dbReference type="PROSITE" id="PS50234"/>
    </source>
</evidence>
<dbReference type="SMART" id="SM00327">
    <property type="entry name" value="VWA"/>
    <property type="match status" value="1"/>
</dbReference>
<accession>A0ABS4Z4U8</accession>
<feature type="domain" description="VWFA" evidence="4">
    <location>
        <begin position="36"/>
        <end position="218"/>
    </location>
</feature>